<dbReference type="Proteomes" id="UP000815260">
    <property type="component" value="Chromosome 2D"/>
</dbReference>
<sequence length="44" mass="4924">ALRRSGGARSKYRLVQALVDERDGSIYGAVLEWDRQAALSDYIP</sequence>
<comment type="caution">
    <text evidence="1">The sequence shown here is derived from an EMBL/GenBank/DDBJ whole genome shotgun (WGS) entry which is preliminary data.</text>
</comment>
<reference evidence="1" key="1">
    <citation type="journal article" date="2017" name="Gigascience">
        <title>The first near-complete assembly of the hexaploid bread wheat genome, Triticum aestivum.</title>
        <authorList>
            <person name="Zimin A.V."/>
            <person name="Puiu D."/>
            <person name="Hall R."/>
            <person name="Kingan S."/>
            <person name="Clavijo B.J."/>
            <person name="Salzberg S.L."/>
        </authorList>
    </citation>
    <scope>NUCLEOTIDE SEQUENCE</scope>
    <source>
        <tissue evidence="1">Leaf</tissue>
    </source>
</reference>
<feature type="non-terminal residue" evidence="1">
    <location>
        <position position="44"/>
    </location>
</feature>
<dbReference type="EMBL" id="CM022216">
    <property type="protein sequence ID" value="KAF7017999.1"/>
    <property type="molecule type" value="Genomic_DNA"/>
</dbReference>
<gene>
    <name evidence="1" type="ORF">CFC21_031349</name>
</gene>
<dbReference type="AlphaFoldDB" id="A0A9R1EXA6"/>
<dbReference type="OrthoDB" id="10532043at2759"/>
<name>A0A9R1EXA6_WHEAT</name>
<proteinExistence type="predicted"/>
<feature type="non-terminal residue" evidence="1">
    <location>
        <position position="1"/>
    </location>
</feature>
<protein>
    <submittedName>
        <fullName evidence="1">Uncharacterized protein</fullName>
    </submittedName>
</protein>
<reference evidence="1" key="2">
    <citation type="submission" date="2020-03" db="EMBL/GenBank/DDBJ databases">
        <title>The second near-complete assembly of the hexaploid bread wheat (Triticum aestivum) genome.</title>
        <authorList>
            <person name="Zimin A.V."/>
            <person name="Puiu D."/>
            <person name="Shumante A."/>
            <person name="Alonge M."/>
            <person name="Salzberg S.L."/>
        </authorList>
    </citation>
    <scope>NUCLEOTIDE SEQUENCE</scope>
    <source>
        <tissue evidence="1">Leaf</tissue>
    </source>
</reference>
<accession>A0A9R1EXA6</accession>
<evidence type="ECO:0000313" key="1">
    <source>
        <dbReference type="EMBL" id="KAF7017999.1"/>
    </source>
</evidence>
<organism evidence="1">
    <name type="scientific">Triticum aestivum</name>
    <name type="common">Wheat</name>
    <dbReference type="NCBI Taxonomy" id="4565"/>
    <lineage>
        <taxon>Eukaryota</taxon>
        <taxon>Viridiplantae</taxon>
        <taxon>Streptophyta</taxon>
        <taxon>Embryophyta</taxon>
        <taxon>Tracheophyta</taxon>
        <taxon>Spermatophyta</taxon>
        <taxon>Magnoliopsida</taxon>
        <taxon>Liliopsida</taxon>
        <taxon>Poales</taxon>
        <taxon>Poaceae</taxon>
        <taxon>BOP clade</taxon>
        <taxon>Pooideae</taxon>
        <taxon>Triticodae</taxon>
        <taxon>Triticeae</taxon>
        <taxon>Triticinae</taxon>
        <taxon>Triticum</taxon>
    </lineage>
</organism>